<keyword evidence="11" id="KW-1185">Reference proteome</keyword>
<dbReference type="InterPro" id="IPR048050">
    <property type="entry name" value="ANTH_N_plant"/>
</dbReference>
<protein>
    <recommendedName>
        <fullName evidence="9">ENTH domain-containing protein</fullName>
    </recommendedName>
</protein>
<dbReference type="EMBL" id="KK914370">
    <property type="protein sequence ID" value="KDP38182.1"/>
    <property type="molecule type" value="Genomic_DNA"/>
</dbReference>
<keyword evidence="4" id="KW-0254">Endocytosis</keyword>
<evidence type="ECO:0000256" key="1">
    <source>
        <dbReference type="ARBA" id="ARBA00004132"/>
    </source>
</evidence>
<dbReference type="AlphaFoldDB" id="A0A067KPX6"/>
<reference evidence="10 11" key="1">
    <citation type="journal article" date="2014" name="PLoS ONE">
        <title>Global Analysis of Gene Expression Profiles in Physic Nut (Jatropha curcas L.) Seedlings Exposed to Salt Stress.</title>
        <authorList>
            <person name="Zhang L."/>
            <person name="Zhang C."/>
            <person name="Wu P."/>
            <person name="Chen Y."/>
            <person name="Li M."/>
            <person name="Jiang H."/>
            <person name="Wu G."/>
        </authorList>
    </citation>
    <scope>NUCLEOTIDE SEQUENCE [LARGE SCALE GENOMIC DNA]</scope>
    <source>
        <strain evidence="11">cv. GZQX0401</strain>
        <tissue evidence="10">Young leaves</tissue>
    </source>
</reference>
<dbReference type="GO" id="GO:0048268">
    <property type="term" value="P:clathrin coat assembly"/>
    <property type="evidence" value="ECO:0007669"/>
    <property type="project" value="InterPro"/>
</dbReference>
<dbReference type="STRING" id="180498.A0A067KPX6"/>
<dbReference type="PROSITE" id="PS50942">
    <property type="entry name" value="ENTH"/>
    <property type="match status" value="1"/>
</dbReference>
<dbReference type="GO" id="GO:0005794">
    <property type="term" value="C:Golgi apparatus"/>
    <property type="evidence" value="ECO:0007669"/>
    <property type="project" value="UniProtKB-SubCell"/>
</dbReference>
<accession>A0A067KPX6</accession>
<comment type="subcellular location">
    <subcellularLocation>
        <location evidence="1">Cytoplasmic vesicle</location>
        <location evidence="1">Clathrin-coated vesicle</location>
    </subcellularLocation>
    <subcellularLocation>
        <location evidence="2">Golgi apparatus</location>
    </subcellularLocation>
    <subcellularLocation>
        <location evidence="3">Membrane</location>
        <location evidence="3">Clathrin-coated pit</location>
    </subcellularLocation>
</comment>
<dbReference type="InterPro" id="IPR013809">
    <property type="entry name" value="ENTH"/>
</dbReference>
<dbReference type="FunFam" id="1.25.40.90:FF:000027">
    <property type="entry name" value="Putative clathrin assembly protein"/>
    <property type="match status" value="1"/>
</dbReference>
<dbReference type="KEGG" id="jcu:105634295"/>
<sequence>MKLWLRAAGALKDRTSLLVANLSPKGSYRNPDLETAIIKATSHNDSYVDYKNTQRVFAWVRASPVSMKPLIYALTTRMEKTQSWVVALKGLMLMHGVFCCKTQAVLRIGKLPFDLSNFTDGHSKPRKMWGFNTFIRCYYSFLDQRSMLLYHQRKQTEDSILQELIKLKNLQCLLDLLLQIKPLNKNMRQTLILDAMDCVIIEIFDIYSKICNGIAKILLSIYSVGKTEASMALRVLQKAVRQGEDLALYFDFCRDFGVFNAMEVPQVTNISEEDIRELERIINGFSDDTKEDVVISTIVEEDNKPNNLKTIITEKWEVFEDDLKIFNERNENIAETPFQKNCVPLDLVPVHKRHDIFPDLISF</sequence>
<evidence type="ECO:0000313" key="11">
    <source>
        <dbReference type="Proteomes" id="UP000027138"/>
    </source>
</evidence>
<name>A0A067KPX6_JATCU</name>
<evidence type="ECO:0000313" key="10">
    <source>
        <dbReference type="EMBL" id="KDP38182.1"/>
    </source>
</evidence>
<evidence type="ECO:0000256" key="3">
    <source>
        <dbReference type="ARBA" id="ARBA00004600"/>
    </source>
</evidence>
<feature type="domain" description="ENTH" evidence="9">
    <location>
        <begin position="25"/>
        <end position="156"/>
    </location>
</feature>
<dbReference type="GO" id="GO:0005545">
    <property type="term" value="F:1-phosphatidylinositol binding"/>
    <property type="evidence" value="ECO:0007669"/>
    <property type="project" value="InterPro"/>
</dbReference>
<organism evidence="10 11">
    <name type="scientific">Jatropha curcas</name>
    <name type="common">Barbados nut</name>
    <dbReference type="NCBI Taxonomy" id="180498"/>
    <lineage>
        <taxon>Eukaryota</taxon>
        <taxon>Viridiplantae</taxon>
        <taxon>Streptophyta</taxon>
        <taxon>Embryophyta</taxon>
        <taxon>Tracheophyta</taxon>
        <taxon>Spermatophyta</taxon>
        <taxon>Magnoliopsida</taxon>
        <taxon>eudicotyledons</taxon>
        <taxon>Gunneridae</taxon>
        <taxon>Pentapetalae</taxon>
        <taxon>rosids</taxon>
        <taxon>fabids</taxon>
        <taxon>Malpighiales</taxon>
        <taxon>Euphorbiaceae</taxon>
        <taxon>Crotonoideae</taxon>
        <taxon>Jatropheae</taxon>
        <taxon>Jatropha</taxon>
    </lineage>
</organism>
<gene>
    <name evidence="10" type="ORF">JCGZ_04825</name>
</gene>
<evidence type="ECO:0000256" key="6">
    <source>
        <dbReference type="ARBA" id="ARBA00023136"/>
    </source>
</evidence>
<evidence type="ECO:0000256" key="2">
    <source>
        <dbReference type="ARBA" id="ARBA00004555"/>
    </source>
</evidence>
<dbReference type="Proteomes" id="UP000027138">
    <property type="component" value="Unassembled WGS sequence"/>
</dbReference>
<dbReference type="Pfam" id="PF07651">
    <property type="entry name" value="ANTH"/>
    <property type="match status" value="1"/>
</dbReference>
<dbReference type="InterPro" id="IPR011417">
    <property type="entry name" value="ANTH_dom"/>
</dbReference>
<dbReference type="PANTHER" id="PTHR22951">
    <property type="entry name" value="CLATHRIN ASSEMBLY PROTEIN"/>
    <property type="match status" value="1"/>
</dbReference>
<dbReference type="GO" id="GO:0032050">
    <property type="term" value="F:clathrin heavy chain binding"/>
    <property type="evidence" value="ECO:0007669"/>
    <property type="project" value="TreeGrafter"/>
</dbReference>
<keyword evidence="7" id="KW-0168">Coated pit</keyword>
<evidence type="ECO:0000256" key="5">
    <source>
        <dbReference type="ARBA" id="ARBA00023034"/>
    </source>
</evidence>
<dbReference type="GO" id="GO:0005546">
    <property type="term" value="F:phosphatidylinositol-4,5-bisphosphate binding"/>
    <property type="evidence" value="ECO:0007669"/>
    <property type="project" value="TreeGrafter"/>
</dbReference>
<dbReference type="GO" id="GO:0072583">
    <property type="term" value="P:clathrin-dependent endocytosis"/>
    <property type="evidence" value="ECO:0007669"/>
    <property type="project" value="InterPro"/>
</dbReference>
<dbReference type="GO" id="GO:0006900">
    <property type="term" value="P:vesicle budding from membrane"/>
    <property type="evidence" value="ECO:0007669"/>
    <property type="project" value="TreeGrafter"/>
</dbReference>
<evidence type="ECO:0000256" key="8">
    <source>
        <dbReference type="ARBA" id="ARBA00023329"/>
    </source>
</evidence>
<dbReference type="InterPro" id="IPR008942">
    <property type="entry name" value="ENTH_VHS"/>
</dbReference>
<dbReference type="OrthoDB" id="682511at2759"/>
<evidence type="ECO:0000256" key="7">
    <source>
        <dbReference type="ARBA" id="ARBA00023176"/>
    </source>
</evidence>
<dbReference type="GO" id="GO:0000149">
    <property type="term" value="F:SNARE binding"/>
    <property type="evidence" value="ECO:0007669"/>
    <property type="project" value="TreeGrafter"/>
</dbReference>
<keyword evidence="6" id="KW-0472">Membrane</keyword>
<dbReference type="CDD" id="cd16987">
    <property type="entry name" value="ANTH_N_AP180_plant"/>
    <property type="match status" value="1"/>
</dbReference>
<dbReference type="Gene3D" id="1.20.58.150">
    <property type="entry name" value="ANTH domain"/>
    <property type="match status" value="1"/>
</dbReference>
<dbReference type="GO" id="GO:0030136">
    <property type="term" value="C:clathrin-coated vesicle"/>
    <property type="evidence" value="ECO:0007669"/>
    <property type="project" value="UniProtKB-SubCell"/>
</dbReference>
<keyword evidence="8" id="KW-0968">Cytoplasmic vesicle</keyword>
<keyword evidence="5" id="KW-0333">Golgi apparatus</keyword>
<dbReference type="PANTHER" id="PTHR22951:SF19">
    <property type="entry name" value="OS08G0467300 PROTEIN"/>
    <property type="match status" value="1"/>
</dbReference>
<dbReference type="SUPFAM" id="SSF48464">
    <property type="entry name" value="ENTH/VHS domain"/>
    <property type="match status" value="1"/>
</dbReference>
<proteinExistence type="predicted"/>
<dbReference type="InterPro" id="IPR045192">
    <property type="entry name" value="AP180-like"/>
</dbReference>
<evidence type="ECO:0000256" key="4">
    <source>
        <dbReference type="ARBA" id="ARBA00022583"/>
    </source>
</evidence>
<dbReference type="Gene3D" id="1.25.40.90">
    <property type="match status" value="1"/>
</dbReference>
<dbReference type="InterPro" id="IPR014712">
    <property type="entry name" value="ANTH_dom_sf"/>
</dbReference>
<dbReference type="GO" id="GO:0005905">
    <property type="term" value="C:clathrin-coated pit"/>
    <property type="evidence" value="ECO:0007669"/>
    <property type="project" value="UniProtKB-SubCell"/>
</dbReference>
<evidence type="ECO:0000259" key="9">
    <source>
        <dbReference type="PROSITE" id="PS50942"/>
    </source>
</evidence>
<dbReference type="SUPFAM" id="SSF89009">
    <property type="entry name" value="GAT-like domain"/>
    <property type="match status" value="1"/>
</dbReference>